<feature type="compositionally biased region" description="Low complexity" evidence="5">
    <location>
        <begin position="349"/>
        <end position="358"/>
    </location>
</feature>
<dbReference type="GO" id="GO:0032934">
    <property type="term" value="F:sterol binding"/>
    <property type="evidence" value="ECO:0007669"/>
    <property type="project" value="TreeGrafter"/>
</dbReference>
<dbReference type="SUPFAM" id="SSF144000">
    <property type="entry name" value="Oxysterol-binding protein-like"/>
    <property type="match status" value="1"/>
</dbReference>
<gene>
    <name evidence="7" type="ORF">INT47_000671</name>
</gene>
<dbReference type="GO" id="GO:0032541">
    <property type="term" value="C:cortical endoplasmic reticulum"/>
    <property type="evidence" value="ECO:0007669"/>
    <property type="project" value="TreeGrafter"/>
</dbReference>
<dbReference type="InterPro" id="IPR041680">
    <property type="entry name" value="PH_8"/>
</dbReference>
<feature type="region of interest" description="Disordered" evidence="5">
    <location>
        <begin position="334"/>
        <end position="359"/>
    </location>
</feature>
<evidence type="ECO:0000313" key="7">
    <source>
        <dbReference type="EMBL" id="KAG2212694.1"/>
    </source>
</evidence>
<dbReference type="GO" id="GO:0035621">
    <property type="term" value="P:ER to Golgi ceramide transport"/>
    <property type="evidence" value="ECO:0007669"/>
    <property type="project" value="TreeGrafter"/>
</dbReference>
<organism evidence="7 8">
    <name type="scientific">Mucor saturninus</name>
    <dbReference type="NCBI Taxonomy" id="64648"/>
    <lineage>
        <taxon>Eukaryota</taxon>
        <taxon>Fungi</taxon>
        <taxon>Fungi incertae sedis</taxon>
        <taxon>Mucoromycota</taxon>
        <taxon>Mucoromycotina</taxon>
        <taxon>Mucoromycetes</taxon>
        <taxon>Mucorales</taxon>
        <taxon>Mucorineae</taxon>
        <taxon>Mucoraceae</taxon>
        <taxon>Mucor</taxon>
    </lineage>
</organism>
<evidence type="ECO:0000259" key="6">
    <source>
        <dbReference type="PROSITE" id="PS50003"/>
    </source>
</evidence>
<dbReference type="SMART" id="SM00233">
    <property type="entry name" value="PH"/>
    <property type="match status" value="1"/>
</dbReference>
<reference evidence="7" key="1">
    <citation type="submission" date="2020-12" db="EMBL/GenBank/DDBJ databases">
        <title>Metabolic potential, ecology and presence of endohyphal bacteria is reflected in genomic diversity of Mucoromycotina.</title>
        <authorList>
            <person name="Muszewska A."/>
            <person name="Okrasinska A."/>
            <person name="Steczkiewicz K."/>
            <person name="Drgas O."/>
            <person name="Orlowska M."/>
            <person name="Perlinska-Lenart U."/>
            <person name="Aleksandrzak-Piekarczyk T."/>
            <person name="Szatraj K."/>
            <person name="Zielenkiewicz U."/>
            <person name="Pilsyk S."/>
            <person name="Malc E."/>
            <person name="Mieczkowski P."/>
            <person name="Kruszewska J.S."/>
            <person name="Biernat P."/>
            <person name="Pawlowska J."/>
        </authorList>
    </citation>
    <scope>NUCLEOTIDE SEQUENCE</scope>
    <source>
        <strain evidence="7">WA0000017839</strain>
    </source>
</reference>
<evidence type="ECO:0000256" key="3">
    <source>
        <dbReference type="ARBA" id="ARBA00023055"/>
    </source>
</evidence>
<keyword evidence="4" id="KW-0446">Lipid-binding</keyword>
<dbReference type="PROSITE" id="PS50003">
    <property type="entry name" value="PH_DOMAIN"/>
    <property type="match status" value="1"/>
</dbReference>
<dbReference type="Gene3D" id="2.40.160.120">
    <property type="match status" value="1"/>
</dbReference>
<comment type="caution">
    <text evidence="7">The sequence shown here is derived from an EMBL/GenBank/DDBJ whole genome shotgun (WGS) entry which is preliminary data.</text>
</comment>
<dbReference type="GO" id="GO:0005886">
    <property type="term" value="C:plasma membrane"/>
    <property type="evidence" value="ECO:0007669"/>
    <property type="project" value="TreeGrafter"/>
</dbReference>
<feature type="region of interest" description="Disordered" evidence="5">
    <location>
        <begin position="61"/>
        <end position="93"/>
    </location>
</feature>
<dbReference type="GO" id="GO:0005829">
    <property type="term" value="C:cytosol"/>
    <property type="evidence" value="ECO:0007669"/>
    <property type="project" value="TreeGrafter"/>
</dbReference>
<evidence type="ECO:0000256" key="2">
    <source>
        <dbReference type="ARBA" id="ARBA00022448"/>
    </source>
</evidence>
<keyword evidence="8" id="KW-1185">Reference proteome</keyword>
<dbReference type="Proteomes" id="UP000603453">
    <property type="component" value="Unassembled WGS sequence"/>
</dbReference>
<sequence length="884" mass="100712">MPEVRVQPRSVYEHHIFVQKANATINWEFSTKKKNEQPKTKKRNLSLPKLRNKTTTVDDQLYYSDTDDGNSKRNSTTHSFKESSASSIHSRNRRKSSSAVSVINLLDNDFVELIPIDQVNSSKEAISGSYLAEEPGNYVLIFDNMFSRNTSKSLTFTVTTDEPVDEGVEPNDCDMSGWLLKKRRKRMQGWAKRWFELSSTGVLSYSVRKGDIKRGSIQILLATISLSPKQRTIHLDSGTTIFHLKALSNDLFDAWLNCIRTKRSITNNVIWNEDGGIQSAISLLPDSDSNDYEINHQLILKALNDMDNELKFLKSIVSKELSASHDTLVASPTSADISSILPPPPPLPHSHSSNSSSSLKLRFPFKRGTSSTNSDEHHHKSSMITVERLSQSIKLLSDYREKMSTSYLQNYNQRGINPLEIPGRTGTGFSTHRSASFYSYSAQSDLFFDAEDDFELSNEEVESTHGSIVVDSEDEDKVEVSSDDLIISKDNISRRTRLSHPVAVRTISVLGILRKNIGKDLSTISMPISLNEPINLLQRLCEELEYCDLLDKATAQTSSMDRLMYVTAFAISGYASSQYRIGRKPFNPLMCETYECIRPDKGFKFISEKVSHYPNVMACHAESRNFQYRQSYFGKTKFWGKSMELITEGQSHISLTGHEDQYTYSKPSSWLRNLVTGTKYLEHIGEMKVDNHATGEYAIVTFKEAAASGGSFFSSGSNVMHRNNVVAKFYDCRGSLIREVQGKWSDTLSEVVGPDQYSVIWRSKPPSIPDYQDYYGLTQFAMEINEITSLEKDKLPITDTRYRPDQRLFENGKVSEAEDEKIRVEQLQREKRKQYEAQNKAWVPFWFELKPDAYSPTGDSWQYKGGYWEARKSGQWPREILQLW</sequence>
<dbReference type="EMBL" id="JAEPRD010000005">
    <property type="protein sequence ID" value="KAG2212694.1"/>
    <property type="molecule type" value="Genomic_DNA"/>
</dbReference>
<dbReference type="Pfam" id="PF15409">
    <property type="entry name" value="PH_8"/>
    <property type="match status" value="1"/>
</dbReference>
<dbReference type="InterPro" id="IPR000648">
    <property type="entry name" value="Oxysterol-bd"/>
</dbReference>
<dbReference type="SUPFAM" id="SSF101576">
    <property type="entry name" value="Supernatant protein factor (SPF), C-terminal domain"/>
    <property type="match status" value="1"/>
</dbReference>
<dbReference type="Gene3D" id="2.60.120.680">
    <property type="entry name" value="GOLD domain"/>
    <property type="match status" value="1"/>
</dbReference>
<dbReference type="InterPro" id="IPR036598">
    <property type="entry name" value="GOLD_dom_sf"/>
</dbReference>
<keyword evidence="3" id="KW-0445">Lipid transport</keyword>
<dbReference type="Gene3D" id="3.30.70.3490">
    <property type="match status" value="1"/>
</dbReference>
<dbReference type="FunFam" id="2.40.160.120:FF:000001">
    <property type="entry name" value="Oxysterol-binding protein"/>
    <property type="match status" value="1"/>
</dbReference>
<evidence type="ECO:0000256" key="4">
    <source>
        <dbReference type="ARBA" id="ARBA00023121"/>
    </source>
</evidence>
<dbReference type="GO" id="GO:0006897">
    <property type="term" value="P:endocytosis"/>
    <property type="evidence" value="ECO:0007669"/>
    <property type="project" value="TreeGrafter"/>
</dbReference>
<keyword evidence="2" id="KW-0813">Transport</keyword>
<dbReference type="Pfam" id="PF01237">
    <property type="entry name" value="Oxysterol_BP"/>
    <property type="match status" value="1"/>
</dbReference>
<evidence type="ECO:0000256" key="1">
    <source>
        <dbReference type="ARBA" id="ARBA00008842"/>
    </source>
</evidence>
<protein>
    <recommendedName>
        <fullName evidence="6">PH domain-containing protein</fullName>
    </recommendedName>
</protein>
<dbReference type="PANTHER" id="PTHR10972:SF203">
    <property type="entry name" value="OXYSTEROL-BINDING PROTEIN HOMOLOG 3"/>
    <property type="match status" value="1"/>
</dbReference>
<dbReference type="GO" id="GO:0097038">
    <property type="term" value="C:perinuclear endoplasmic reticulum"/>
    <property type="evidence" value="ECO:0007669"/>
    <property type="project" value="TreeGrafter"/>
</dbReference>
<proteinExistence type="inferred from homology"/>
<dbReference type="GO" id="GO:0034727">
    <property type="term" value="P:piecemeal microautophagy of the nucleus"/>
    <property type="evidence" value="ECO:0007669"/>
    <property type="project" value="TreeGrafter"/>
</dbReference>
<dbReference type="OrthoDB" id="1854502at2759"/>
<dbReference type="GO" id="GO:0030011">
    <property type="term" value="P:maintenance of cell polarity"/>
    <property type="evidence" value="ECO:0007669"/>
    <property type="project" value="TreeGrafter"/>
</dbReference>
<dbReference type="SUPFAM" id="SSF50729">
    <property type="entry name" value="PH domain-like"/>
    <property type="match status" value="1"/>
</dbReference>
<evidence type="ECO:0000313" key="8">
    <source>
        <dbReference type="Proteomes" id="UP000603453"/>
    </source>
</evidence>
<name>A0A8H7VFK7_9FUNG</name>
<dbReference type="GO" id="GO:0120009">
    <property type="term" value="P:intermembrane lipid transfer"/>
    <property type="evidence" value="ECO:0007669"/>
    <property type="project" value="UniProtKB-ARBA"/>
</dbReference>
<accession>A0A8H7VFK7</accession>
<dbReference type="PANTHER" id="PTHR10972">
    <property type="entry name" value="OXYSTEROL-BINDING PROTEIN-RELATED"/>
    <property type="match status" value="1"/>
</dbReference>
<dbReference type="InterPro" id="IPR001849">
    <property type="entry name" value="PH_domain"/>
</dbReference>
<dbReference type="GO" id="GO:0006887">
    <property type="term" value="P:exocytosis"/>
    <property type="evidence" value="ECO:0007669"/>
    <property type="project" value="TreeGrafter"/>
</dbReference>
<dbReference type="InterPro" id="IPR037239">
    <property type="entry name" value="OSBP_sf"/>
</dbReference>
<dbReference type="AlphaFoldDB" id="A0A8H7VFK7"/>
<comment type="similarity">
    <text evidence="1">Belongs to the OSBP family.</text>
</comment>
<feature type="domain" description="PH" evidence="6">
    <location>
        <begin position="172"/>
        <end position="264"/>
    </location>
</feature>
<feature type="compositionally biased region" description="Polar residues" evidence="5">
    <location>
        <begin position="72"/>
        <end position="89"/>
    </location>
</feature>
<dbReference type="InterPro" id="IPR011993">
    <property type="entry name" value="PH-like_dom_sf"/>
</dbReference>
<dbReference type="Gene3D" id="2.30.29.30">
    <property type="entry name" value="Pleckstrin-homology domain (PH domain)/Phosphotyrosine-binding domain (PTB)"/>
    <property type="match status" value="1"/>
</dbReference>
<evidence type="ECO:0000256" key="5">
    <source>
        <dbReference type="SAM" id="MobiDB-lite"/>
    </source>
</evidence>